<evidence type="ECO:0000256" key="7">
    <source>
        <dbReference type="ARBA" id="ARBA00023002"/>
    </source>
</evidence>
<keyword evidence="5 16" id="KW-0732">Signal</keyword>
<dbReference type="EC" id="1.14.99.56" evidence="15"/>
<evidence type="ECO:0000256" key="16">
    <source>
        <dbReference type="SAM" id="SignalP"/>
    </source>
</evidence>
<evidence type="ECO:0000256" key="6">
    <source>
        <dbReference type="ARBA" id="ARBA00023001"/>
    </source>
</evidence>
<comment type="subcellular location">
    <subcellularLocation>
        <location evidence="2">Secreted</location>
    </subcellularLocation>
</comment>
<dbReference type="Pfam" id="PF03443">
    <property type="entry name" value="AA9"/>
    <property type="match status" value="1"/>
</dbReference>
<reference evidence="18" key="1">
    <citation type="submission" date="2021-01" db="EMBL/GenBank/DDBJ databases">
        <authorList>
            <person name="Kaushik A."/>
        </authorList>
    </citation>
    <scope>NUCLEOTIDE SEQUENCE</scope>
    <source>
        <strain evidence="18">AG1-1C</strain>
    </source>
</reference>
<dbReference type="InterPro" id="IPR049892">
    <property type="entry name" value="AA9"/>
</dbReference>
<evidence type="ECO:0000256" key="2">
    <source>
        <dbReference type="ARBA" id="ARBA00004613"/>
    </source>
</evidence>
<dbReference type="Gene3D" id="2.70.50.70">
    <property type="match status" value="1"/>
</dbReference>
<dbReference type="Proteomes" id="UP000663846">
    <property type="component" value="Unassembled WGS sequence"/>
</dbReference>
<keyword evidence="9" id="KW-0503">Monooxygenase</keyword>
<dbReference type="GO" id="GO:0046872">
    <property type="term" value="F:metal ion binding"/>
    <property type="evidence" value="ECO:0007669"/>
    <property type="project" value="UniProtKB-KW"/>
</dbReference>
<organism evidence="18 19">
    <name type="scientific">Rhizoctonia solani</name>
    <dbReference type="NCBI Taxonomy" id="456999"/>
    <lineage>
        <taxon>Eukaryota</taxon>
        <taxon>Fungi</taxon>
        <taxon>Dikarya</taxon>
        <taxon>Basidiomycota</taxon>
        <taxon>Agaricomycotina</taxon>
        <taxon>Agaricomycetes</taxon>
        <taxon>Cantharellales</taxon>
        <taxon>Ceratobasidiaceae</taxon>
        <taxon>Rhizoctonia</taxon>
    </lineage>
</organism>
<proteinExistence type="inferred from homology"/>
<evidence type="ECO:0000259" key="17">
    <source>
        <dbReference type="Pfam" id="PF03443"/>
    </source>
</evidence>
<evidence type="ECO:0000256" key="10">
    <source>
        <dbReference type="ARBA" id="ARBA00023157"/>
    </source>
</evidence>
<evidence type="ECO:0000256" key="13">
    <source>
        <dbReference type="ARBA" id="ARBA00044502"/>
    </source>
</evidence>
<keyword evidence="8" id="KW-0186">Copper</keyword>
<dbReference type="CDD" id="cd21175">
    <property type="entry name" value="LPMO_AA9"/>
    <property type="match status" value="1"/>
</dbReference>
<dbReference type="PANTHER" id="PTHR33353">
    <property type="entry name" value="PUTATIVE (AFU_ORTHOLOGUE AFUA_1G12560)-RELATED"/>
    <property type="match status" value="1"/>
</dbReference>
<dbReference type="GO" id="GO:0004497">
    <property type="term" value="F:monooxygenase activity"/>
    <property type="evidence" value="ECO:0007669"/>
    <property type="project" value="UniProtKB-KW"/>
</dbReference>
<evidence type="ECO:0000256" key="1">
    <source>
        <dbReference type="ARBA" id="ARBA00001973"/>
    </source>
</evidence>
<evidence type="ECO:0000256" key="15">
    <source>
        <dbReference type="ARBA" id="ARBA00047174"/>
    </source>
</evidence>
<dbReference type="GO" id="GO:0030245">
    <property type="term" value="P:cellulose catabolic process"/>
    <property type="evidence" value="ECO:0007669"/>
    <property type="project" value="UniProtKB-KW"/>
</dbReference>
<feature type="chain" id="PRO_5034469919" description="lytic cellulose monooxygenase (C4-dehydrogenating)" evidence="16">
    <location>
        <begin position="19"/>
        <end position="255"/>
    </location>
</feature>
<keyword evidence="11" id="KW-0119">Carbohydrate metabolism</keyword>
<evidence type="ECO:0000313" key="18">
    <source>
        <dbReference type="EMBL" id="CAE6465114.1"/>
    </source>
</evidence>
<evidence type="ECO:0000256" key="14">
    <source>
        <dbReference type="ARBA" id="ARBA00045077"/>
    </source>
</evidence>
<name>A0A8H3GPC0_9AGAM</name>
<sequence>MRSPILVATLSFASSVWGHGYVQQLKIGNEYVQAWNPYKASDHQQKVTRITRAFKDNGPIPDGEFTTSAITCNVGKTAETQNVPVNATAIVPAGTTVQFLWTDWQSDHPGPIMTYLAKCPGSCSKFKADSGNIWVKIQEDGYDATKTPPWASKRLPTVNSTWSATIPKALQNGEYILRHEILGLQRASESGRAQFYPACHQITVTNGGAKTLPQGIALPGNYTLTDRGILLEYRDISSTKPYTPPGKFIYWVRQQ</sequence>
<evidence type="ECO:0000256" key="5">
    <source>
        <dbReference type="ARBA" id="ARBA00022729"/>
    </source>
</evidence>
<keyword evidence="3" id="KW-0964">Secreted</keyword>
<evidence type="ECO:0000256" key="12">
    <source>
        <dbReference type="ARBA" id="ARBA00023326"/>
    </source>
</evidence>
<keyword evidence="7" id="KW-0560">Oxidoreductase</keyword>
<gene>
    <name evidence="18" type="ORF">RDB_LOCUS165688</name>
</gene>
<evidence type="ECO:0000256" key="3">
    <source>
        <dbReference type="ARBA" id="ARBA00022525"/>
    </source>
</evidence>
<accession>A0A8H3GPC0</accession>
<dbReference type="AlphaFoldDB" id="A0A8H3GPC0"/>
<evidence type="ECO:0000256" key="9">
    <source>
        <dbReference type="ARBA" id="ARBA00023033"/>
    </source>
</evidence>
<evidence type="ECO:0000256" key="8">
    <source>
        <dbReference type="ARBA" id="ARBA00023008"/>
    </source>
</evidence>
<dbReference type="InterPro" id="IPR005103">
    <property type="entry name" value="AA9_LPMO"/>
</dbReference>
<feature type="signal peptide" evidence="16">
    <location>
        <begin position="1"/>
        <end position="18"/>
    </location>
</feature>
<keyword evidence="6" id="KW-0136">Cellulose degradation</keyword>
<comment type="catalytic activity">
    <reaction evidence="14">
        <text>[(1-&gt;4)-beta-D-glucosyl]n+m + reduced acceptor + O2 = 4-dehydro-beta-D-glucosyl-[(1-&gt;4)-beta-D-glucosyl]n-1 + [(1-&gt;4)-beta-D-glucosyl]m + acceptor + H2O.</text>
        <dbReference type="EC" id="1.14.99.56"/>
    </reaction>
</comment>
<evidence type="ECO:0000313" key="19">
    <source>
        <dbReference type="Proteomes" id="UP000663846"/>
    </source>
</evidence>
<dbReference type="GO" id="GO:0005576">
    <property type="term" value="C:extracellular region"/>
    <property type="evidence" value="ECO:0007669"/>
    <property type="project" value="UniProtKB-SubCell"/>
</dbReference>
<evidence type="ECO:0000256" key="4">
    <source>
        <dbReference type="ARBA" id="ARBA00022723"/>
    </source>
</evidence>
<keyword evidence="10" id="KW-1015">Disulfide bond</keyword>
<comment type="similarity">
    <text evidence="13">Belongs to the polysaccharide monooxygenase AA9 family.</text>
</comment>
<feature type="domain" description="Auxiliary Activity family 9 catalytic" evidence="17">
    <location>
        <begin position="19"/>
        <end position="237"/>
    </location>
</feature>
<comment type="caution">
    <text evidence="18">The sequence shown here is derived from an EMBL/GenBank/DDBJ whole genome shotgun (WGS) entry which is preliminary data.</text>
</comment>
<dbReference type="PANTHER" id="PTHR33353:SF10">
    <property type="entry name" value="ENDO-BETA-1,4-GLUCANASE D"/>
    <property type="match status" value="1"/>
</dbReference>
<dbReference type="EMBL" id="CAJMWS010000816">
    <property type="protein sequence ID" value="CAE6465114.1"/>
    <property type="molecule type" value="Genomic_DNA"/>
</dbReference>
<comment type="cofactor">
    <cofactor evidence="1">
        <name>Cu(2+)</name>
        <dbReference type="ChEBI" id="CHEBI:29036"/>
    </cofactor>
</comment>
<evidence type="ECO:0000256" key="11">
    <source>
        <dbReference type="ARBA" id="ARBA00023277"/>
    </source>
</evidence>
<keyword evidence="4" id="KW-0479">Metal-binding</keyword>
<protein>
    <recommendedName>
        <fullName evidence="15">lytic cellulose monooxygenase (C4-dehydrogenating)</fullName>
        <ecNumber evidence="15">1.14.99.56</ecNumber>
    </recommendedName>
</protein>
<keyword evidence="12" id="KW-0624">Polysaccharide degradation</keyword>